<name>A0ABT9NLM5_9ACTN</name>
<dbReference type="PIRSF" id="PIRSF003078">
    <property type="entry name" value="GidB"/>
    <property type="match status" value="1"/>
</dbReference>
<dbReference type="CDD" id="cd02440">
    <property type="entry name" value="AdoMet_MTases"/>
    <property type="match status" value="1"/>
</dbReference>
<feature type="binding site" evidence="6">
    <location>
        <begin position="110"/>
        <end position="111"/>
    </location>
    <ligand>
        <name>S-adenosyl-L-methionine</name>
        <dbReference type="ChEBI" id="CHEBI:59789"/>
    </ligand>
</feature>
<keyword evidence="3 6" id="KW-0489">Methyltransferase</keyword>
<dbReference type="GO" id="GO:0032259">
    <property type="term" value="P:methylation"/>
    <property type="evidence" value="ECO:0007669"/>
    <property type="project" value="UniProtKB-KW"/>
</dbReference>
<dbReference type="EC" id="2.1.1.-" evidence="6"/>
<keyword evidence="1 6" id="KW-0963">Cytoplasm</keyword>
<gene>
    <name evidence="6" type="primary">rsmG</name>
    <name evidence="7" type="ORF">J2S59_001126</name>
</gene>
<dbReference type="GO" id="GO:0008168">
    <property type="term" value="F:methyltransferase activity"/>
    <property type="evidence" value="ECO:0007669"/>
    <property type="project" value="UniProtKB-KW"/>
</dbReference>
<feature type="binding site" evidence="6">
    <location>
        <position position="125"/>
    </location>
    <ligand>
        <name>S-adenosyl-L-methionine</name>
        <dbReference type="ChEBI" id="CHEBI:59789"/>
    </ligand>
</feature>
<dbReference type="PANTHER" id="PTHR31760">
    <property type="entry name" value="S-ADENOSYL-L-METHIONINE-DEPENDENT METHYLTRANSFERASES SUPERFAMILY PROTEIN"/>
    <property type="match status" value="1"/>
</dbReference>
<keyword evidence="8" id="KW-1185">Reference proteome</keyword>
<dbReference type="InterPro" id="IPR029063">
    <property type="entry name" value="SAM-dependent_MTases_sf"/>
</dbReference>
<evidence type="ECO:0000313" key="8">
    <source>
        <dbReference type="Proteomes" id="UP001240447"/>
    </source>
</evidence>
<evidence type="ECO:0000256" key="2">
    <source>
        <dbReference type="ARBA" id="ARBA00022552"/>
    </source>
</evidence>
<comment type="caution">
    <text evidence="7">The sequence shown here is derived from an EMBL/GenBank/DDBJ whole genome shotgun (WGS) entry which is preliminary data.</text>
</comment>
<evidence type="ECO:0000256" key="3">
    <source>
        <dbReference type="ARBA" id="ARBA00022603"/>
    </source>
</evidence>
<evidence type="ECO:0000256" key="6">
    <source>
        <dbReference type="HAMAP-Rule" id="MF_00074"/>
    </source>
</evidence>
<protein>
    <recommendedName>
        <fullName evidence="6">Ribosomal RNA small subunit methyltransferase G</fullName>
        <ecNumber evidence="6">2.1.1.-</ecNumber>
    </recommendedName>
    <alternativeName>
        <fullName evidence="6">16S rRNA 7-methylguanosine methyltransferase</fullName>
        <shortName evidence="6">16S rRNA m7G methyltransferase</shortName>
    </alternativeName>
</protein>
<evidence type="ECO:0000256" key="5">
    <source>
        <dbReference type="ARBA" id="ARBA00022691"/>
    </source>
</evidence>
<feature type="binding site" evidence="6">
    <location>
        <position position="64"/>
    </location>
    <ligand>
        <name>S-adenosyl-L-methionine</name>
        <dbReference type="ChEBI" id="CHEBI:59789"/>
    </ligand>
</feature>
<dbReference type="NCBIfam" id="TIGR00138">
    <property type="entry name" value="rsmG_gidB"/>
    <property type="match status" value="1"/>
</dbReference>
<dbReference type="RefSeq" id="WP_246360550.1">
    <property type="nucleotide sequence ID" value="NZ_CCXJ01000669.1"/>
</dbReference>
<keyword evidence="5 6" id="KW-0949">S-adenosyl-L-methionine</keyword>
<dbReference type="Gene3D" id="3.40.50.150">
    <property type="entry name" value="Vaccinia Virus protein VP39"/>
    <property type="match status" value="1"/>
</dbReference>
<dbReference type="EMBL" id="JAUSQM010000001">
    <property type="protein sequence ID" value="MDP9821317.1"/>
    <property type="molecule type" value="Genomic_DNA"/>
</dbReference>
<comment type="function">
    <text evidence="6">Specifically methylates the N7 position of a guanine in 16S rRNA.</text>
</comment>
<dbReference type="Proteomes" id="UP001240447">
    <property type="component" value="Unassembled WGS sequence"/>
</dbReference>
<organism evidence="7 8">
    <name type="scientific">Nocardioides massiliensis</name>
    <dbReference type="NCBI Taxonomy" id="1325935"/>
    <lineage>
        <taxon>Bacteria</taxon>
        <taxon>Bacillati</taxon>
        <taxon>Actinomycetota</taxon>
        <taxon>Actinomycetes</taxon>
        <taxon>Propionibacteriales</taxon>
        <taxon>Nocardioidaceae</taxon>
        <taxon>Nocardioides</taxon>
    </lineage>
</organism>
<evidence type="ECO:0000256" key="4">
    <source>
        <dbReference type="ARBA" id="ARBA00022679"/>
    </source>
</evidence>
<proteinExistence type="inferred from homology"/>
<keyword evidence="4 6" id="KW-0808">Transferase</keyword>
<feature type="binding site" evidence="6">
    <location>
        <position position="59"/>
    </location>
    <ligand>
        <name>S-adenosyl-L-methionine</name>
        <dbReference type="ChEBI" id="CHEBI:59789"/>
    </ligand>
</feature>
<sequence length="200" mass="21383">MFADRLPLAERYVEWLAGAGTVRGLLGPREVPRLWERHVLNCAPLGEAIRRDATVADLGSGAGLPGLVLALARPDLSVTLVEPLLRRTVFLQEVVDDLGLANVEVVRGRAEELHGARTFDVVTSRALAPLGRLLGWSWPLVAPGGCVLALKGSSAEEEIAGSLKELRKHRIAAEAVEVVELGGSEGVPTVRAIRVVRSGR</sequence>
<accession>A0ABT9NLM5</accession>
<comment type="subcellular location">
    <subcellularLocation>
        <location evidence="6">Cytoplasm</location>
    </subcellularLocation>
</comment>
<evidence type="ECO:0000313" key="7">
    <source>
        <dbReference type="EMBL" id="MDP9821317.1"/>
    </source>
</evidence>
<reference evidence="7 8" key="1">
    <citation type="submission" date="2023-07" db="EMBL/GenBank/DDBJ databases">
        <title>Sequencing the genomes of 1000 actinobacteria strains.</title>
        <authorList>
            <person name="Klenk H.-P."/>
        </authorList>
    </citation>
    <scope>NUCLEOTIDE SEQUENCE [LARGE SCALE GENOMIC DNA]</scope>
    <source>
        <strain evidence="7 8">GD13</strain>
    </source>
</reference>
<keyword evidence="2 6" id="KW-0698">rRNA processing</keyword>
<evidence type="ECO:0000256" key="1">
    <source>
        <dbReference type="ARBA" id="ARBA00022490"/>
    </source>
</evidence>
<dbReference type="HAMAP" id="MF_00074">
    <property type="entry name" value="16SrRNA_methyltr_G"/>
    <property type="match status" value="1"/>
</dbReference>
<dbReference type="InterPro" id="IPR003682">
    <property type="entry name" value="rRNA_ssu_MeTfrase_G"/>
</dbReference>
<dbReference type="Pfam" id="PF02527">
    <property type="entry name" value="GidB"/>
    <property type="match status" value="1"/>
</dbReference>
<comment type="similarity">
    <text evidence="6">Belongs to the methyltransferase superfamily. RNA methyltransferase RsmG family.</text>
</comment>
<dbReference type="PANTHER" id="PTHR31760:SF0">
    <property type="entry name" value="S-ADENOSYL-L-METHIONINE-DEPENDENT METHYLTRANSFERASES SUPERFAMILY PROTEIN"/>
    <property type="match status" value="1"/>
</dbReference>
<comment type="caution">
    <text evidence="6">Lacks conserved residue(s) required for the propagation of feature annotation.</text>
</comment>
<dbReference type="SUPFAM" id="SSF53335">
    <property type="entry name" value="S-adenosyl-L-methionine-dependent methyltransferases"/>
    <property type="match status" value="1"/>
</dbReference>